<protein>
    <submittedName>
        <fullName evidence="2">ABC transporter substrate-binding protein</fullName>
    </submittedName>
</protein>
<proteinExistence type="predicted"/>
<evidence type="ECO:0000313" key="3">
    <source>
        <dbReference type="Proteomes" id="UP001317963"/>
    </source>
</evidence>
<evidence type="ECO:0000313" key="2">
    <source>
        <dbReference type="EMBL" id="UZP75445.1"/>
    </source>
</evidence>
<dbReference type="RefSeq" id="WP_279241932.1">
    <property type="nucleotide sequence ID" value="NZ_CP036501.1"/>
</dbReference>
<dbReference type="Proteomes" id="UP001317963">
    <property type="component" value="Chromosome"/>
</dbReference>
<dbReference type="InterPro" id="IPR008869">
    <property type="entry name" value="MlaC/ttg2D"/>
</dbReference>
<gene>
    <name evidence="2" type="ORF">E0F26_12165</name>
</gene>
<dbReference type="InterPro" id="IPR042245">
    <property type="entry name" value="Tgt2/MlaC_sf"/>
</dbReference>
<name>A0ABY6Q948_9GAMM</name>
<dbReference type="PANTHER" id="PTHR36573">
    <property type="entry name" value="INTERMEMBRANE PHOSPHOLIPID TRANSPORT SYSTEM BINDING PROTEIN MLAC"/>
    <property type="match status" value="1"/>
</dbReference>
<keyword evidence="3" id="KW-1185">Reference proteome</keyword>
<dbReference type="Pfam" id="PF05494">
    <property type="entry name" value="MlaC"/>
    <property type="match status" value="1"/>
</dbReference>
<evidence type="ECO:0000256" key="1">
    <source>
        <dbReference type="SAM" id="SignalP"/>
    </source>
</evidence>
<accession>A0ABY6Q948</accession>
<feature type="chain" id="PRO_5047430216" evidence="1">
    <location>
        <begin position="26"/>
        <end position="228"/>
    </location>
</feature>
<dbReference type="PANTHER" id="PTHR36573:SF1">
    <property type="entry name" value="INTERMEMBRANE PHOSPHOLIPID TRANSPORT SYSTEM BINDING PROTEIN MLAC"/>
    <property type="match status" value="1"/>
</dbReference>
<reference evidence="2 3" key="1">
    <citation type="submission" date="2019-02" db="EMBL/GenBank/DDBJ databases">
        <title>Halieaceae_genomes.</title>
        <authorList>
            <person name="Li S.-H."/>
        </authorList>
    </citation>
    <scope>NUCLEOTIDE SEQUENCE [LARGE SCALE GENOMIC DNA]</scope>
    <source>
        <strain evidence="2 3">JH123</strain>
    </source>
</reference>
<organism evidence="2 3">
    <name type="scientific">Candidatus Paraluminiphilus aquimaris</name>
    <dbReference type="NCBI Taxonomy" id="2518994"/>
    <lineage>
        <taxon>Bacteria</taxon>
        <taxon>Pseudomonadati</taxon>
        <taxon>Pseudomonadota</taxon>
        <taxon>Gammaproteobacteria</taxon>
        <taxon>Cellvibrionales</taxon>
        <taxon>Halieaceae</taxon>
        <taxon>Candidatus Paraluminiphilus</taxon>
    </lineage>
</organism>
<dbReference type="EMBL" id="CP036501">
    <property type="protein sequence ID" value="UZP75445.1"/>
    <property type="molecule type" value="Genomic_DNA"/>
</dbReference>
<feature type="signal peptide" evidence="1">
    <location>
        <begin position="1"/>
        <end position="25"/>
    </location>
</feature>
<sequence>MKISALFGKGFTAFILMGLALSSTAEVNDKAPKPIIEFTTSQIMTIIDGAPEYFDEDPDRFYREIGEVLDATIDWRGFAKGVMGEYASNARYKRLDAEGKKALREQLETFTGIIKSGLIRTYAKGLLAFSGSKFEIVDGDDIDPSARSASVTQLVYGSGDRTYTVRYQMGKRRDGTWRLRNLIVEDINLGQIYQNQFASAAKAAQGNVGTVVAEWDVAANLPEDLDDE</sequence>
<dbReference type="Gene3D" id="3.10.450.710">
    <property type="entry name" value="Tgt2/MlaC"/>
    <property type="match status" value="1"/>
</dbReference>
<keyword evidence="1" id="KW-0732">Signal</keyword>